<evidence type="ECO:0000313" key="2">
    <source>
        <dbReference type="EMBL" id="KZP28277.1"/>
    </source>
</evidence>
<dbReference type="AlphaFoldDB" id="A0A166RHK7"/>
<keyword evidence="3" id="KW-1185">Reference proteome</keyword>
<proteinExistence type="predicted"/>
<reference evidence="2 3" key="1">
    <citation type="journal article" date="2016" name="Mol. Biol. Evol.">
        <title>Comparative Genomics of Early-Diverging Mushroom-Forming Fungi Provides Insights into the Origins of Lignocellulose Decay Capabilities.</title>
        <authorList>
            <person name="Nagy L.G."/>
            <person name="Riley R."/>
            <person name="Tritt A."/>
            <person name="Adam C."/>
            <person name="Daum C."/>
            <person name="Floudas D."/>
            <person name="Sun H."/>
            <person name="Yadav J.S."/>
            <person name="Pangilinan J."/>
            <person name="Larsson K.H."/>
            <person name="Matsuura K."/>
            <person name="Barry K."/>
            <person name="Labutti K."/>
            <person name="Kuo R."/>
            <person name="Ohm R.A."/>
            <person name="Bhattacharya S.S."/>
            <person name="Shirouzu T."/>
            <person name="Yoshinaga Y."/>
            <person name="Martin F.M."/>
            <person name="Grigoriev I.V."/>
            <person name="Hibbett D.S."/>
        </authorList>
    </citation>
    <scope>NUCLEOTIDE SEQUENCE [LARGE SCALE GENOMIC DNA]</scope>
    <source>
        <strain evidence="2 3">CBS 109695</strain>
    </source>
</reference>
<name>A0A166RHK7_9AGAM</name>
<organism evidence="2 3">
    <name type="scientific">Athelia psychrophila</name>
    <dbReference type="NCBI Taxonomy" id="1759441"/>
    <lineage>
        <taxon>Eukaryota</taxon>
        <taxon>Fungi</taxon>
        <taxon>Dikarya</taxon>
        <taxon>Basidiomycota</taxon>
        <taxon>Agaricomycotina</taxon>
        <taxon>Agaricomycetes</taxon>
        <taxon>Agaricomycetidae</taxon>
        <taxon>Atheliales</taxon>
        <taxon>Atheliaceae</taxon>
        <taxon>Athelia</taxon>
    </lineage>
</organism>
<keyword evidence="1" id="KW-0812">Transmembrane</keyword>
<evidence type="ECO:0000256" key="1">
    <source>
        <dbReference type="SAM" id="Phobius"/>
    </source>
</evidence>
<accession>A0A166RHK7</accession>
<feature type="transmembrane region" description="Helical" evidence="1">
    <location>
        <begin position="39"/>
        <end position="61"/>
    </location>
</feature>
<feature type="transmembrane region" description="Helical" evidence="1">
    <location>
        <begin position="102"/>
        <end position="126"/>
    </location>
</feature>
<keyword evidence="1" id="KW-0472">Membrane</keyword>
<protein>
    <submittedName>
        <fullName evidence="2">Uncharacterized protein</fullName>
    </submittedName>
</protein>
<feature type="transmembrane region" description="Helical" evidence="1">
    <location>
        <begin position="67"/>
        <end position="90"/>
    </location>
</feature>
<sequence length="148" mass="14675">MGNNGGFMGRFRRAIGAAKNAAVRAVVDPITTFAREHPYLTAAMVVALVGAGVVLVAPHLVLGALGWQASGVVGAGIQSAFYGAFTAGAFSTLQAFTAGAAAVPVGMLVAGGFSLAGAAALLGLSLRGPPPLAPPPAGSEKERCMKEK</sequence>
<dbReference type="EMBL" id="KV417504">
    <property type="protein sequence ID" value="KZP28277.1"/>
    <property type="molecule type" value="Genomic_DNA"/>
</dbReference>
<dbReference type="Proteomes" id="UP000076532">
    <property type="component" value="Unassembled WGS sequence"/>
</dbReference>
<keyword evidence="1" id="KW-1133">Transmembrane helix</keyword>
<gene>
    <name evidence="2" type="ORF">FIBSPDRAFT_267850</name>
</gene>
<evidence type="ECO:0000313" key="3">
    <source>
        <dbReference type="Proteomes" id="UP000076532"/>
    </source>
</evidence>